<evidence type="ECO:0000313" key="2">
    <source>
        <dbReference type="Proteomes" id="UP001057702"/>
    </source>
</evidence>
<gene>
    <name evidence="1" type="ORF">NGB36_00170</name>
</gene>
<name>A0ABT1PN25_9ACTN</name>
<dbReference type="Proteomes" id="UP001057702">
    <property type="component" value="Unassembled WGS sequence"/>
</dbReference>
<reference evidence="1" key="1">
    <citation type="submission" date="2022-06" db="EMBL/GenBank/DDBJ databases">
        <title>Draft genome sequence of Streptomyces sp. RB6PN25 isolated from peat swamp forest in Thailand.</title>
        <authorList>
            <person name="Duangmal K."/>
            <person name="Klaysubun C."/>
        </authorList>
    </citation>
    <scope>NUCLEOTIDE SEQUENCE</scope>
    <source>
        <strain evidence="1">RB6PN25</strain>
    </source>
</reference>
<sequence length="81" mass="8849">MNQRKDSYRAALRRGQDIAAPRPAKVTTLDSRYVRVTIEVDPDLRRDLTRWAGTPVSALVLTGTALLRTVARVAGSADAEA</sequence>
<accession>A0ABT1PN25</accession>
<organism evidence="1 2">
    <name type="scientific">Streptomyces humicola</name>
    <dbReference type="NCBI Taxonomy" id="2953240"/>
    <lineage>
        <taxon>Bacteria</taxon>
        <taxon>Bacillati</taxon>
        <taxon>Actinomycetota</taxon>
        <taxon>Actinomycetes</taxon>
        <taxon>Kitasatosporales</taxon>
        <taxon>Streptomycetaceae</taxon>
        <taxon>Streptomyces</taxon>
    </lineage>
</organism>
<dbReference type="EMBL" id="JANFNG010000001">
    <property type="protein sequence ID" value="MCQ4079077.1"/>
    <property type="molecule type" value="Genomic_DNA"/>
</dbReference>
<dbReference type="RefSeq" id="WP_255917931.1">
    <property type="nucleotide sequence ID" value="NZ_JANFNG010000001.1"/>
</dbReference>
<evidence type="ECO:0000313" key="1">
    <source>
        <dbReference type="EMBL" id="MCQ4079077.1"/>
    </source>
</evidence>
<comment type="caution">
    <text evidence="1">The sequence shown here is derived from an EMBL/GenBank/DDBJ whole genome shotgun (WGS) entry which is preliminary data.</text>
</comment>
<protein>
    <submittedName>
        <fullName evidence="1">Uncharacterized protein</fullName>
    </submittedName>
</protein>
<keyword evidence="2" id="KW-1185">Reference proteome</keyword>
<proteinExistence type="predicted"/>